<organism evidence="2 4">
    <name type="scientific">Didymodactylos carnosus</name>
    <dbReference type="NCBI Taxonomy" id="1234261"/>
    <lineage>
        <taxon>Eukaryota</taxon>
        <taxon>Metazoa</taxon>
        <taxon>Spiralia</taxon>
        <taxon>Gnathifera</taxon>
        <taxon>Rotifera</taxon>
        <taxon>Eurotatoria</taxon>
        <taxon>Bdelloidea</taxon>
        <taxon>Philodinida</taxon>
        <taxon>Philodinidae</taxon>
        <taxon>Didymodactylos</taxon>
    </lineage>
</organism>
<dbReference type="AlphaFoldDB" id="A0A8S2FE78"/>
<dbReference type="Proteomes" id="UP000677228">
    <property type="component" value="Unassembled WGS sequence"/>
</dbReference>
<name>A0A8S2FE78_9BILA</name>
<accession>A0A8S2FE78</accession>
<evidence type="ECO:0000313" key="3">
    <source>
        <dbReference type="EMBL" id="CAF4238509.1"/>
    </source>
</evidence>
<protein>
    <recommendedName>
        <fullName evidence="1">DED domain-containing protein</fullName>
    </recommendedName>
</protein>
<dbReference type="SUPFAM" id="SSF47986">
    <property type="entry name" value="DEATH domain"/>
    <property type="match status" value="1"/>
</dbReference>
<dbReference type="EMBL" id="CAJNOK010029016">
    <property type="protein sequence ID" value="CAF1442422.1"/>
    <property type="molecule type" value="Genomic_DNA"/>
</dbReference>
<dbReference type="PROSITE" id="PS50168">
    <property type="entry name" value="DED"/>
    <property type="match status" value="1"/>
</dbReference>
<dbReference type="Proteomes" id="UP000682733">
    <property type="component" value="Unassembled WGS sequence"/>
</dbReference>
<feature type="domain" description="DED" evidence="1">
    <location>
        <begin position="6"/>
        <end position="86"/>
    </location>
</feature>
<dbReference type="InterPro" id="IPR011029">
    <property type="entry name" value="DEATH-like_dom_sf"/>
</dbReference>
<comment type="caution">
    <text evidence="2">The sequence shown here is derived from an EMBL/GenBank/DDBJ whole genome shotgun (WGS) entry which is preliminary data.</text>
</comment>
<dbReference type="Gene3D" id="1.10.533.10">
    <property type="entry name" value="Death Domain, Fas"/>
    <property type="match status" value="1"/>
</dbReference>
<reference evidence="2" key="1">
    <citation type="submission" date="2021-02" db="EMBL/GenBank/DDBJ databases">
        <authorList>
            <person name="Nowell W R."/>
        </authorList>
    </citation>
    <scope>NUCLEOTIDE SEQUENCE</scope>
</reference>
<proteinExistence type="predicted"/>
<sequence>MSNEFYLRGILLKVQDLLSDSDRQKLHFLFGTVIPRRLRDDSKIHGTIQLLEILFDKSLISEQDLTHLIKAFEEIGCMEAADQLKGYQSKLADEMVNDVTNRCSSRKEVILPTERLQTPSLTSILSELNRDLEDDGGIVEKTFRKSFSNMEIDRDHREWTLK</sequence>
<evidence type="ECO:0000313" key="4">
    <source>
        <dbReference type="Proteomes" id="UP000677228"/>
    </source>
</evidence>
<dbReference type="InterPro" id="IPR001875">
    <property type="entry name" value="DED_dom"/>
</dbReference>
<evidence type="ECO:0000313" key="2">
    <source>
        <dbReference type="EMBL" id="CAF1442422.1"/>
    </source>
</evidence>
<evidence type="ECO:0000259" key="1">
    <source>
        <dbReference type="PROSITE" id="PS50168"/>
    </source>
</evidence>
<gene>
    <name evidence="2" type="ORF">OVA965_LOCUS34496</name>
    <name evidence="3" type="ORF">TMI583_LOCUS35417</name>
</gene>
<dbReference type="EMBL" id="CAJOBA010050829">
    <property type="protein sequence ID" value="CAF4238509.1"/>
    <property type="molecule type" value="Genomic_DNA"/>
</dbReference>
<dbReference type="GO" id="GO:0042981">
    <property type="term" value="P:regulation of apoptotic process"/>
    <property type="evidence" value="ECO:0007669"/>
    <property type="project" value="InterPro"/>
</dbReference>